<sequence>MPKSPRVDPDQLLELFSVSFGAYYGDFTAAAARENLTASQGKTLGELSRGPVAMRGLADTLACDASNITGIIDRLEKRGLVRREPSPGDRRVKNVVLTPEGEQAVEAIRAHMDTTRAGMDTLDAEERATLHALLKRVFTARCGES</sequence>
<evidence type="ECO:0000313" key="5">
    <source>
        <dbReference type="EMBL" id="NBE53162.1"/>
    </source>
</evidence>
<feature type="domain" description="HTH marR-type" evidence="4">
    <location>
        <begin position="9"/>
        <end position="139"/>
    </location>
</feature>
<accession>A0A964UUI0</accession>
<keyword evidence="1" id="KW-0805">Transcription regulation</keyword>
<dbReference type="Gene3D" id="1.10.10.10">
    <property type="entry name" value="Winged helix-like DNA-binding domain superfamily/Winged helix DNA-binding domain"/>
    <property type="match status" value="1"/>
</dbReference>
<dbReference type="PROSITE" id="PS01117">
    <property type="entry name" value="HTH_MARR_1"/>
    <property type="match status" value="1"/>
</dbReference>
<dbReference type="AlphaFoldDB" id="A0A964UUI0"/>
<dbReference type="GO" id="GO:0003700">
    <property type="term" value="F:DNA-binding transcription factor activity"/>
    <property type="evidence" value="ECO:0007669"/>
    <property type="project" value="InterPro"/>
</dbReference>
<dbReference type="Pfam" id="PF01047">
    <property type="entry name" value="MarR"/>
    <property type="match status" value="1"/>
</dbReference>
<dbReference type="EMBL" id="JAAAHS010000123">
    <property type="protein sequence ID" value="NBE53162.1"/>
    <property type="molecule type" value="Genomic_DNA"/>
</dbReference>
<protein>
    <submittedName>
        <fullName evidence="5">MarR family transcriptional regulator</fullName>
    </submittedName>
</protein>
<dbReference type="InterPro" id="IPR039422">
    <property type="entry name" value="MarR/SlyA-like"/>
</dbReference>
<evidence type="ECO:0000259" key="4">
    <source>
        <dbReference type="PROSITE" id="PS50995"/>
    </source>
</evidence>
<keyword evidence="2" id="KW-0238">DNA-binding</keyword>
<dbReference type="GO" id="GO:0006950">
    <property type="term" value="P:response to stress"/>
    <property type="evidence" value="ECO:0007669"/>
    <property type="project" value="TreeGrafter"/>
</dbReference>
<dbReference type="GO" id="GO:0003677">
    <property type="term" value="F:DNA binding"/>
    <property type="evidence" value="ECO:0007669"/>
    <property type="project" value="UniProtKB-KW"/>
</dbReference>
<evidence type="ECO:0000256" key="1">
    <source>
        <dbReference type="ARBA" id="ARBA00023015"/>
    </source>
</evidence>
<comment type="caution">
    <text evidence="5">The sequence shown here is derived from an EMBL/GenBank/DDBJ whole genome shotgun (WGS) entry which is preliminary data.</text>
</comment>
<dbReference type="OrthoDB" id="162531at2"/>
<dbReference type="SMART" id="SM00347">
    <property type="entry name" value="HTH_MARR"/>
    <property type="match status" value="1"/>
</dbReference>
<reference evidence="5" key="1">
    <citation type="submission" date="2020-01" db="EMBL/GenBank/DDBJ databases">
        <title>Whole-genome analyses of novel actinobacteria.</title>
        <authorList>
            <person name="Sahin N."/>
        </authorList>
    </citation>
    <scope>NUCLEOTIDE SEQUENCE</scope>
    <source>
        <strain evidence="5">YC537</strain>
    </source>
</reference>
<dbReference type="PROSITE" id="PS50995">
    <property type="entry name" value="HTH_MARR_2"/>
    <property type="match status" value="1"/>
</dbReference>
<organism evidence="5 6">
    <name type="scientific">Streptomyces boluensis</name>
    <dbReference type="NCBI Taxonomy" id="1775135"/>
    <lineage>
        <taxon>Bacteria</taxon>
        <taxon>Bacillati</taxon>
        <taxon>Actinomycetota</taxon>
        <taxon>Actinomycetes</taxon>
        <taxon>Kitasatosporales</taxon>
        <taxon>Streptomycetaceae</taxon>
        <taxon>Streptomyces</taxon>
    </lineage>
</organism>
<keyword evidence="6" id="KW-1185">Reference proteome</keyword>
<dbReference type="InterPro" id="IPR036388">
    <property type="entry name" value="WH-like_DNA-bd_sf"/>
</dbReference>
<evidence type="ECO:0000256" key="2">
    <source>
        <dbReference type="ARBA" id="ARBA00023125"/>
    </source>
</evidence>
<dbReference type="InterPro" id="IPR023187">
    <property type="entry name" value="Tscrpt_reg_MarR-type_CS"/>
</dbReference>
<dbReference type="SUPFAM" id="SSF46785">
    <property type="entry name" value="Winged helix' DNA-binding domain"/>
    <property type="match status" value="1"/>
</dbReference>
<proteinExistence type="predicted"/>
<dbReference type="InterPro" id="IPR000835">
    <property type="entry name" value="HTH_MarR-typ"/>
</dbReference>
<evidence type="ECO:0000313" key="6">
    <source>
        <dbReference type="Proteomes" id="UP000598297"/>
    </source>
</evidence>
<name>A0A964UUI0_9ACTN</name>
<evidence type="ECO:0000256" key="3">
    <source>
        <dbReference type="ARBA" id="ARBA00023163"/>
    </source>
</evidence>
<dbReference type="RefSeq" id="WP_161698800.1">
    <property type="nucleotide sequence ID" value="NZ_JAAAHS010000123.1"/>
</dbReference>
<dbReference type="PRINTS" id="PR00598">
    <property type="entry name" value="HTHMARR"/>
</dbReference>
<dbReference type="PANTHER" id="PTHR33164">
    <property type="entry name" value="TRANSCRIPTIONAL REGULATOR, MARR FAMILY"/>
    <property type="match status" value="1"/>
</dbReference>
<gene>
    <name evidence="5" type="ORF">GUY60_17405</name>
</gene>
<dbReference type="Proteomes" id="UP000598297">
    <property type="component" value="Unassembled WGS sequence"/>
</dbReference>
<dbReference type="InterPro" id="IPR036390">
    <property type="entry name" value="WH_DNA-bd_sf"/>
</dbReference>
<dbReference type="PANTHER" id="PTHR33164:SF99">
    <property type="entry name" value="MARR FAMILY REGULATORY PROTEIN"/>
    <property type="match status" value="1"/>
</dbReference>
<keyword evidence="3" id="KW-0804">Transcription</keyword>